<evidence type="ECO:0000313" key="2">
    <source>
        <dbReference type="Proteomes" id="UP000092634"/>
    </source>
</evidence>
<dbReference type="AlphaFoldDB" id="A0A1E8PQY0"/>
<reference evidence="1 2" key="1">
    <citation type="submission" date="2016-10" db="EMBL/GenBank/DDBJ databases">
        <title>Updated version of Genome Assembly of Janthinobacterium lividum ERGS5:01.</title>
        <authorList>
            <person name="Kumar R."/>
            <person name="Acharya V."/>
            <person name="Singh D."/>
        </authorList>
    </citation>
    <scope>NUCLEOTIDE SEQUENCE [LARGE SCALE GENOMIC DNA]</scope>
    <source>
        <strain evidence="1 2">ERGS5:01</strain>
    </source>
</reference>
<dbReference type="EMBL" id="MAQB02000001">
    <property type="protein sequence ID" value="OFJ48621.1"/>
    <property type="molecule type" value="Genomic_DNA"/>
</dbReference>
<dbReference type="Proteomes" id="UP000092634">
    <property type="component" value="Unassembled WGS sequence"/>
</dbReference>
<gene>
    <name evidence="1" type="ORF">BA896_006505</name>
</gene>
<keyword evidence="1" id="KW-0238">DNA-binding</keyword>
<protein>
    <submittedName>
        <fullName evidence="1">Single-stranded DNA-binding protein</fullName>
    </submittedName>
</protein>
<proteinExistence type="predicted"/>
<dbReference type="GO" id="GO:0003677">
    <property type="term" value="F:DNA binding"/>
    <property type="evidence" value="ECO:0007669"/>
    <property type="project" value="UniProtKB-KW"/>
</dbReference>
<evidence type="ECO:0000313" key="1">
    <source>
        <dbReference type="EMBL" id="OFJ48621.1"/>
    </source>
</evidence>
<comment type="caution">
    <text evidence="1">The sequence shown here is derived from an EMBL/GenBank/DDBJ whole genome shotgun (WGS) entry which is preliminary data.</text>
</comment>
<accession>A0A1E8PQY0</accession>
<name>A0A1E8PQY0_9BURK</name>
<organism evidence="1 2">
    <name type="scientific">Janthinobacterium lividum</name>
    <dbReference type="NCBI Taxonomy" id="29581"/>
    <lineage>
        <taxon>Bacteria</taxon>
        <taxon>Pseudomonadati</taxon>
        <taxon>Pseudomonadota</taxon>
        <taxon>Betaproteobacteria</taxon>
        <taxon>Burkholderiales</taxon>
        <taxon>Oxalobacteraceae</taxon>
        <taxon>Janthinobacterium</taxon>
    </lineage>
</organism>
<sequence>MAEANVMMKVDDKKNYQAIKAMQVMVSGRIEGSKSYEGKRYTQVITPAADVYSRPQMVEIRSKARLGDKGEEISVPCVLGGFQRKPYETKDKQTGEVVKVVPVEHTLDLIEE</sequence>